<evidence type="ECO:0000313" key="4">
    <source>
        <dbReference type="Proteomes" id="UP001302316"/>
    </source>
</evidence>
<evidence type="ECO:0000256" key="1">
    <source>
        <dbReference type="ARBA" id="ARBA00022729"/>
    </source>
</evidence>
<dbReference type="Gene3D" id="3.40.50.1980">
    <property type="entry name" value="Nitrogenase molybdenum iron protein domain"/>
    <property type="match status" value="2"/>
</dbReference>
<feature type="domain" description="Fe/B12 periplasmic-binding" evidence="2">
    <location>
        <begin position="50"/>
        <end position="299"/>
    </location>
</feature>
<keyword evidence="4" id="KW-1185">Reference proteome</keyword>
<dbReference type="NCBIfam" id="NF038402">
    <property type="entry name" value="TroA_like"/>
    <property type="match status" value="1"/>
</dbReference>
<dbReference type="PANTHER" id="PTHR30535">
    <property type="entry name" value="VITAMIN B12-BINDING PROTEIN"/>
    <property type="match status" value="1"/>
</dbReference>
<dbReference type="RefSeq" id="WP_346050923.1">
    <property type="nucleotide sequence ID" value="NZ_JAYGII010000008.1"/>
</dbReference>
<keyword evidence="1" id="KW-0732">Signal</keyword>
<dbReference type="InterPro" id="IPR050902">
    <property type="entry name" value="ABC_Transporter_SBP"/>
</dbReference>
<dbReference type="InterPro" id="IPR054828">
    <property type="entry name" value="Vit_B12_bind_prot"/>
</dbReference>
<accession>A0AAP6JFR5</accession>
<dbReference type="Proteomes" id="UP001302316">
    <property type="component" value="Unassembled WGS sequence"/>
</dbReference>
<evidence type="ECO:0000313" key="3">
    <source>
        <dbReference type="EMBL" id="MEA5445294.1"/>
    </source>
</evidence>
<evidence type="ECO:0000259" key="2">
    <source>
        <dbReference type="PROSITE" id="PS50983"/>
    </source>
</evidence>
<gene>
    <name evidence="3" type="ORF">VCB98_05625</name>
</gene>
<dbReference type="PROSITE" id="PS50983">
    <property type="entry name" value="FE_B12_PBP"/>
    <property type="match status" value="1"/>
</dbReference>
<dbReference type="EMBL" id="JAYGII010000008">
    <property type="protein sequence ID" value="MEA5445294.1"/>
    <property type="molecule type" value="Genomic_DNA"/>
</dbReference>
<dbReference type="AlphaFoldDB" id="A0AAP6JFR5"/>
<dbReference type="SUPFAM" id="SSF53807">
    <property type="entry name" value="Helical backbone' metal receptor"/>
    <property type="match status" value="1"/>
</dbReference>
<name>A0AAP6JFR5_9GAMM</name>
<protein>
    <submittedName>
        <fullName evidence="3">Cobalamin-binding protein</fullName>
    </submittedName>
</protein>
<dbReference type="PANTHER" id="PTHR30535:SF34">
    <property type="entry name" value="MOLYBDATE-BINDING PROTEIN MOLA"/>
    <property type="match status" value="1"/>
</dbReference>
<dbReference type="Pfam" id="PF01497">
    <property type="entry name" value="Peripla_BP_2"/>
    <property type="match status" value="1"/>
</dbReference>
<proteinExistence type="predicted"/>
<comment type="caution">
    <text evidence="3">The sequence shown here is derived from an EMBL/GenBank/DDBJ whole genome shotgun (WGS) entry which is preliminary data.</text>
</comment>
<sequence>MGYKIISPARVLIVALLWLPIVSLADSSTEPVCVHDDLMRLLCLDEPAEKIISLSPGLTELLFAAGAGERVVGTTSYSDYPEAAKDIPRIGSHNRIDMEAVLAAEPDLVVAWISGNPTEQLRRLEELGIDVFWGEQRSFEDVAHTLERFGRLAGSEDIAHPKAAHFKTEIAALKARYADAAPVRLFYQIWDDPLMTVNDEHLISRAAAVCGAKNIYGDLPRLTPRLDVESVLSKDPEAIVVAGMGEDDDSWLDPWRRFEGMTAVKRNNLYFIPPSSIQRATPRLLEGMKRLCAHMEQARERR</sequence>
<dbReference type="InterPro" id="IPR002491">
    <property type="entry name" value="ABC_transptr_periplasmic_BD"/>
</dbReference>
<organism evidence="3 4">
    <name type="scientific">Natronospira elongata</name>
    <dbReference type="NCBI Taxonomy" id="3110268"/>
    <lineage>
        <taxon>Bacteria</taxon>
        <taxon>Pseudomonadati</taxon>
        <taxon>Pseudomonadota</taxon>
        <taxon>Gammaproteobacteria</taxon>
        <taxon>Natronospirales</taxon>
        <taxon>Natronospiraceae</taxon>
        <taxon>Natronospira</taxon>
    </lineage>
</organism>
<reference evidence="3 4" key="1">
    <citation type="submission" date="2023-12" db="EMBL/GenBank/DDBJ databases">
        <title>Whole-genome sequencing of halo(alkali)philic microorganisms from hypersaline lakes.</title>
        <authorList>
            <person name="Sorokin D.Y."/>
            <person name="Merkel A.Y."/>
            <person name="Messina E."/>
            <person name="Yakimov M."/>
        </authorList>
    </citation>
    <scope>NUCLEOTIDE SEQUENCE [LARGE SCALE GENOMIC DNA]</scope>
    <source>
        <strain evidence="3 4">AB-CW1</strain>
    </source>
</reference>
<dbReference type="CDD" id="cd01144">
    <property type="entry name" value="BtuF"/>
    <property type="match status" value="1"/>
</dbReference>